<name>A0A177AMG1_9PEZI</name>
<dbReference type="AlphaFoldDB" id="A0A177AMG1"/>
<dbReference type="RefSeq" id="XP_024328528.1">
    <property type="nucleotide sequence ID" value="XM_024463913.1"/>
</dbReference>
<dbReference type="eggNOG" id="KOG1208">
    <property type="taxonomic scope" value="Eukaryota"/>
</dbReference>
<accession>A0A177AMG1</accession>
<organism evidence="1">
    <name type="scientific">Pseudogymnoascus destructans</name>
    <dbReference type="NCBI Taxonomy" id="655981"/>
    <lineage>
        <taxon>Eukaryota</taxon>
        <taxon>Fungi</taxon>
        <taxon>Dikarya</taxon>
        <taxon>Ascomycota</taxon>
        <taxon>Pezizomycotina</taxon>
        <taxon>Leotiomycetes</taxon>
        <taxon>Thelebolales</taxon>
        <taxon>Thelebolaceae</taxon>
        <taxon>Pseudogymnoascus</taxon>
    </lineage>
</organism>
<gene>
    <name evidence="1" type="ORF">VC83_00217</name>
</gene>
<reference evidence="1" key="1">
    <citation type="submission" date="2016-03" db="EMBL/GenBank/DDBJ databases">
        <title>Updated assembly of Pseudogymnoascus destructans, the fungus causing white-nose syndrome of bats.</title>
        <authorList>
            <person name="Palmer J.M."/>
            <person name="Drees K.P."/>
            <person name="Foster J.T."/>
            <person name="Lindner D.L."/>
        </authorList>
    </citation>
    <scope>NUCLEOTIDE SEQUENCE [LARGE SCALE GENOMIC DNA]</scope>
    <source>
        <strain evidence="1">20631-21</strain>
    </source>
</reference>
<proteinExistence type="predicted"/>
<dbReference type="EMBL" id="KV441386">
    <property type="protein sequence ID" value="OAF63259.1"/>
    <property type="molecule type" value="Genomic_DNA"/>
</dbReference>
<sequence length="189" mass="20191">MEQHEKIVNSVAAAVQGFSERGEPYRIFHGSSNSTRPRVSTNTIDISALSNVVLIDEKKHTTLVEPNLSWSVAALATQPSGEIDVIVSTVCPGACKSELARDFAVGFAASAGVRLYGAIFSKSPEEGARVYVSAAALGPECHGGWYKITALTTPGELVTSSEGVEIQDNVWSEIIEELRAKVPEVSRCL</sequence>
<dbReference type="Proteomes" id="UP000077154">
    <property type="component" value="Unassembled WGS sequence"/>
</dbReference>
<dbReference type="VEuPathDB" id="FungiDB:GMDG_04839"/>
<evidence type="ECO:0000313" key="1">
    <source>
        <dbReference type="EMBL" id="OAF63259.1"/>
    </source>
</evidence>
<dbReference type="OrthoDB" id="542013at2759"/>
<dbReference type="GeneID" id="36283316"/>
<protein>
    <submittedName>
        <fullName evidence="1">Uncharacterized protein</fullName>
    </submittedName>
</protein>
<dbReference type="Gene3D" id="3.40.50.720">
    <property type="entry name" value="NAD(P)-binding Rossmann-like Domain"/>
    <property type="match status" value="1"/>
</dbReference>